<feature type="signal peptide" evidence="8">
    <location>
        <begin position="1"/>
        <end position="22"/>
    </location>
</feature>
<keyword evidence="3 8" id="KW-0732">Signal</keyword>
<proteinExistence type="predicted"/>
<evidence type="ECO:0000313" key="9">
    <source>
        <dbReference type="EMBL" id="ETF07785.1"/>
    </source>
</evidence>
<sequence>MLKKTKLACAIALPLLICGCQSSSTRIQPVGVTCHKPPPPAAWIMQPYEPDLTRRMLNELSPSPTPATVD</sequence>
<reference evidence="9" key="1">
    <citation type="journal article" date="2014" name="Genome Announc.">
        <title>Draft Genome Sequence of Pseudomonas moraviensis R28-S.</title>
        <authorList>
            <person name="Hunter S.S."/>
            <person name="Yano H."/>
            <person name="Loftie-Eaton W."/>
            <person name="Hughes J."/>
            <person name="De Gelder L."/>
            <person name="Stragier P."/>
            <person name="De Vos P."/>
            <person name="Settles M.L."/>
            <person name="Top E.M."/>
        </authorList>
    </citation>
    <scope>NUCLEOTIDE SEQUENCE [LARGE SCALE GENOMIC DNA]</scope>
    <source>
        <strain evidence="9">R28-S</strain>
    </source>
</reference>
<evidence type="ECO:0000256" key="5">
    <source>
        <dbReference type="ARBA" id="ARBA00023136"/>
    </source>
</evidence>
<evidence type="ECO:0000256" key="1">
    <source>
        <dbReference type="ARBA" id="ARBA00004635"/>
    </source>
</evidence>
<dbReference type="GO" id="GO:0044659">
    <property type="term" value="P:viral release from host cell by cytolysis"/>
    <property type="evidence" value="ECO:0007669"/>
    <property type="project" value="InterPro"/>
</dbReference>
<evidence type="ECO:0000256" key="6">
    <source>
        <dbReference type="ARBA" id="ARBA00023142"/>
    </source>
</evidence>
<dbReference type="EMBL" id="AYMZ01000006">
    <property type="protein sequence ID" value="ETF07785.1"/>
    <property type="molecule type" value="Genomic_DNA"/>
</dbReference>
<evidence type="ECO:0008006" key="10">
    <source>
        <dbReference type="Google" id="ProtNLM"/>
    </source>
</evidence>
<dbReference type="HOGENOM" id="CLU_2790739_0_0_6"/>
<dbReference type="GO" id="GO:0016020">
    <property type="term" value="C:membrane"/>
    <property type="evidence" value="ECO:0007669"/>
    <property type="project" value="UniProtKB-SubCell"/>
</dbReference>
<dbReference type="Pfam" id="PF06085">
    <property type="entry name" value="Rz1"/>
    <property type="match status" value="1"/>
</dbReference>
<dbReference type="AlphaFoldDB" id="V8R8A9"/>
<protein>
    <recommendedName>
        <fullName evidence="10">Conjugal transfer protein</fullName>
    </recommendedName>
</protein>
<comment type="subcellular location">
    <subcellularLocation>
        <location evidence="1">Membrane</location>
        <topology evidence="1">Lipid-anchor</topology>
    </subcellularLocation>
</comment>
<accession>V8R8A9</accession>
<name>V8R8A9_9PSED</name>
<keyword evidence="2" id="KW-1188">Viral release from host cell</keyword>
<gene>
    <name evidence="9" type="ORF">PMO01_17165</name>
</gene>
<evidence type="ECO:0000256" key="2">
    <source>
        <dbReference type="ARBA" id="ARBA00022612"/>
    </source>
</evidence>
<keyword evidence="4" id="KW-0204">Cytolysis</keyword>
<evidence type="ECO:0000256" key="3">
    <source>
        <dbReference type="ARBA" id="ARBA00022729"/>
    </source>
</evidence>
<keyword evidence="5" id="KW-0472">Membrane</keyword>
<evidence type="ECO:0000256" key="4">
    <source>
        <dbReference type="ARBA" id="ARBA00022852"/>
    </source>
</evidence>
<evidence type="ECO:0000256" key="8">
    <source>
        <dbReference type="SAM" id="SignalP"/>
    </source>
</evidence>
<dbReference type="InterPro" id="IPR010346">
    <property type="entry name" value="O-spanin"/>
</dbReference>
<dbReference type="Proteomes" id="UP000024771">
    <property type="component" value="Chromosome"/>
</dbReference>
<feature type="chain" id="PRO_5004772494" description="Conjugal transfer protein" evidence="8">
    <location>
        <begin position="23"/>
        <end position="70"/>
    </location>
</feature>
<evidence type="ECO:0000256" key="7">
    <source>
        <dbReference type="ARBA" id="ARBA00023288"/>
    </source>
</evidence>
<organism evidence="9">
    <name type="scientific">Pseudomonas moraviensis R28-S</name>
    <dbReference type="NCBI Taxonomy" id="1395516"/>
    <lineage>
        <taxon>Bacteria</taxon>
        <taxon>Pseudomonadati</taxon>
        <taxon>Pseudomonadota</taxon>
        <taxon>Gammaproteobacteria</taxon>
        <taxon>Pseudomonadales</taxon>
        <taxon>Pseudomonadaceae</taxon>
        <taxon>Pseudomonas</taxon>
    </lineage>
</organism>
<keyword evidence="6" id="KW-0578">Host cell lysis by virus</keyword>
<keyword evidence="7" id="KW-0449">Lipoprotein</keyword>
<dbReference type="PROSITE" id="PS51257">
    <property type="entry name" value="PROKAR_LIPOPROTEIN"/>
    <property type="match status" value="1"/>
</dbReference>
<comment type="caution">
    <text evidence="9">The sequence shown here is derived from an EMBL/GenBank/DDBJ whole genome shotgun (WGS) entry which is preliminary data.</text>
</comment>